<dbReference type="NCBIfam" id="TIGR00353">
    <property type="entry name" value="nrfE"/>
    <property type="match status" value="1"/>
</dbReference>
<dbReference type="GO" id="GO:0005886">
    <property type="term" value="C:plasma membrane"/>
    <property type="evidence" value="ECO:0007669"/>
    <property type="project" value="UniProtKB-SubCell"/>
</dbReference>
<evidence type="ECO:0000256" key="3">
    <source>
        <dbReference type="ARBA" id="ARBA00022475"/>
    </source>
</evidence>
<feature type="transmembrane region" description="Helical" evidence="10">
    <location>
        <begin position="210"/>
        <end position="230"/>
    </location>
</feature>
<dbReference type="STRING" id="519453.SAMN04488070_1066"/>
<keyword evidence="6" id="KW-0201">Cytochrome c-type biogenesis</keyword>
<evidence type="ECO:0000313" key="14">
    <source>
        <dbReference type="Proteomes" id="UP000246964"/>
    </source>
</evidence>
<protein>
    <submittedName>
        <fullName evidence="13">Cytochrome c-type biogenesis protein CcmF</fullName>
    </submittedName>
</protein>
<dbReference type="PRINTS" id="PR01411">
    <property type="entry name" value="CCMFBIOGNSIS"/>
</dbReference>
<feature type="transmembrane region" description="Helical" evidence="10">
    <location>
        <begin position="426"/>
        <end position="444"/>
    </location>
</feature>
<dbReference type="Proteomes" id="UP000246964">
    <property type="component" value="Unassembled WGS sequence"/>
</dbReference>
<evidence type="ECO:0000259" key="12">
    <source>
        <dbReference type="Pfam" id="PF16327"/>
    </source>
</evidence>
<evidence type="ECO:0000256" key="5">
    <source>
        <dbReference type="ARBA" id="ARBA00022692"/>
    </source>
</evidence>
<feature type="transmembrane region" description="Helical" evidence="10">
    <location>
        <begin position="450"/>
        <end position="470"/>
    </location>
</feature>
<name>A0A317QEU6_9GAMM</name>
<reference evidence="13 14" key="1">
    <citation type="submission" date="2018-05" db="EMBL/GenBank/DDBJ databases">
        <title>Freshwater and sediment microbial communities from various areas in North America, analyzing microbe dynamics in response to fracking.</title>
        <authorList>
            <person name="Lamendella R."/>
        </authorList>
    </citation>
    <scope>NUCLEOTIDE SEQUENCE [LARGE SCALE GENOMIC DNA]</scope>
    <source>
        <strain evidence="13 14">125B1</strain>
    </source>
</reference>
<dbReference type="Pfam" id="PF16327">
    <property type="entry name" value="CcmF_C"/>
    <property type="match status" value="1"/>
</dbReference>
<feature type="domain" description="Cytochrome c-type biogenesis protein CcmF C-terminal" evidence="12">
    <location>
        <begin position="316"/>
        <end position="642"/>
    </location>
</feature>
<evidence type="ECO:0000259" key="11">
    <source>
        <dbReference type="Pfam" id="PF01578"/>
    </source>
</evidence>
<dbReference type="PANTHER" id="PTHR43653:SF1">
    <property type="entry name" value="CYTOCHROME C-TYPE BIOGENESIS PROTEIN CCMF"/>
    <property type="match status" value="1"/>
</dbReference>
<comment type="subcellular location">
    <subcellularLocation>
        <location evidence="1">Cell inner membrane</location>
        <topology evidence="1">Multi-pass membrane protein</topology>
    </subcellularLocation>
</comment>
<evidence type="ECO:0000313" key="13">
    <source>
        <dbReference type="EMBL" id="PWW16193.1"/>
    </source>
</evidence>
<dbReference type="Pfam" id="PF01578">
    <property type="entry name" value="Cytochrom_C_asm"/>
    <property type="match status" value="1"/>
</dbReference>
<feature type="transmembrane region" description="Helical" evidence="10">
    <location>
        <begin position="395"/>
        <end position="414"/>
    </location>
</feature>
<dbReference type="GO" id="GO:0015232">
    <property type="term" value="F:heme transmembrane transporter activity"/>
    <property type="evidence" value="ECO:0007669"/>
    <property type="project" value="InterPro"/>
</dbReference>
<keyword evidence="7 10" id="KW-1133">Transmembrane helix</keyword>
<evidence type="ECO:0000256" key="2">
    <source>
        <dbReference type="ARBA" id="ARBA00009186"/>
    </source>
</evidence>
<dbReference type="InterPro" id="IPR003568">
    <property type="entry name" value="Cyt_c_biogenesis_CcmF"/>
</dbReference>
<dbReference type="AlphaFoldDB" id="A0A317QEU6"/>
<feature type="transmembrane region" description="Helical" evidence="10">
    <location>
        <begin position="353"/>
        <end position="375"/>
    </location>
</feature>
<comment type="similarity">
    <text evidence="2">Belongs to the CcmF/CycK/Ccl1/NrfE/CcsA family.</text>
</comment>
<dbReference type="InterPro" id="IPR032523">
    <property type="entry name" value="CcmF_C"/>
</dbReference>
<evidence type="ECO:0000256" key="7">
    <source>
        <dbReference type="ARBA" id="ARBA00022989"/>
    </source>
</evidence>
<feature type="transmembrane region" description="Helical" evidence="10">
    <location>
        <begin position="47"/>
        <end position="72"/>
    </location>
</feature>
<organism evidence="13 14">
    <name type="scientific">Pseudidiomarina maritima</name>
    <dbReference type="NCBI Taxonomy" id="519453"/>
    <lineage>
        <taxon>Bacteria</taxon>
        <taxon>Pseudomonadati</taxon>
        <taxon>Pseudomonadota</taxon>
        <taxon>Gammaproteobacteria</taxon>
        <taxon>Alteromonadales</taxon>
        <taxon>Idiomarinaceae</taxon>
        <taxon>Pseudidiomarina</taxon>
    </lineage>
</organism>
<keyword evidence="5 10" id="KW-0812">Transmembrane</keyword>
<feature type="transmembrane region" description="Helical" evidence="10">
    <location>
        <begin position="278"/>
        <end position="306"/>
    </location>
</feature>
<gene>
    <name evidence="13" type="ORF">DET45_101301</name>
</gene>
<feature type="transmembrane region" description="Helical" evidence="10">
    <location>
        <begin position="250"/>
        <end position="266"/>
    </location>
</feature>
<dbReference type="NCBIfam" id="NF007691">
    <property type="entry name" value="PRK10369.1"/>
    <property type="match status" value="1"/>
</dbReference>
<keyword evidence="3" id="KW-1003">Cell membrane</keyword>
<sequence length="658" mass="72056">MIAELGQVALALALAFSVLLAGYPLWGAWKGHSGAMLLARPLAYGQFLFTAVAYAALTWGFVVNDFTIAYVAHNSNTALPLMYRITAVWGSHEGSFLLWMLMQAGWIAAVAMFSRRMPLTMMARVLAILGLISIGFYLFMMSVSNPFERALPLIPVDGRDLNPLLQDPGMIIHPPLLYMGYVGFSVAFAFAIAALISGKLDASWARWSRPWATAAWSFLTLGIAIGSWWAYYELGWGGWWFWDPVENASFMPWLVGTALIHSLAVTEKRGAFKSWTVLLAISAFSLSLLGTFLVRSGVIVSVHAFATDPARGLFILGLLAIVIGGSLLLFALRAGAVNSATKYEVNSREVMLLGNNILLVAATAVVLIGTLLPLVHKELGLGSISIGEPFFNQMFTYLIVPFVVFMGLGPLMRWRRQELQPLMGSLGLALVLALALGYVIPWVVTDQVMAMTVLGLVLSLWIVLTLVAELRQRVQQRGQGLASLTKLGRSHWGMVLGHLGFAITIVGIAAVSQYEIERDVRLAPGDQVEVAGYTFRFDLLSEQQGPNYTTDHAEFSILRDGKLVSELVTEKRFYTVQQMSMTEVGLDAGFLRDLYVALGEPLGDEASPDAWAVRIYVKPMVRWIWLGAILMALGGALAMSDKRYRASRKQPAQGVAHG</sequence>
<keyword evidence="8 10" id="KW-0472">Membrane</keyword>
<evidence type="ECO:0000256" key="8">
    <source>
        <dbReference type="ARBA" id="ARBA00023136"/>
    </source>
</evidence>
<feature type="transmembrane region" description="Helical" evidence="10">
    <location>
        <begin position="125"/>
        <end position="143"/>
    </location>
</feature>
<evidence type="ECO:0000256" key="9">
    <source>
        <dbReference type="ARBA" id="ARBA00037230"/>
    </source>
</evidence>
<feature type="transmembrane region" description="Helical" evidence="10">
    <location>
        <begin position="312"/>
        <end position="332"/>
    </location>
</feature>
<keyword evidence="14" id="KW-1185">Reference proteome</keyword>
<accession>A0A317QEU6</accession>
<evidence type="ECO:0000256" key="10">
    <source>
        <dbReference type="SAM" id="Phobius"/>
    </source>
</evidence>
<dbReference type="PANTHER" id="PTHR43653">
    <property type="entry name" value="CYTOCHROME C ASSEMBLY PROTEIN-RELATED"/>
    <property type="match status" value="1"/>
</dbReference>
<proteinExistence type="inferred from homology"/>
<evidence type="ECO:0000256" key="4">
    <source>
        <dbReference type="ARBA" id="ARBA00022519"/>
    </source>
</evidence>
<comment type="function">
    <text evidence="9">Required for the biogenesis of c-type cytochromes. Possible subunit of a heme lyase.</text>
</comment>
<dbReference type="InterPro" id="IPR002541">
    <property type="entry name" value="Cyt_c_assembly"/>
</dbReference>
<keyword evidence="4" id="KW-0997">Cell inner membrane</keyword>
<dbReference type="GO" id="GO:0020037">
    <property type="term" value="F:heme binding"/>
    <property type="evidence" value="ECO:0007669"/>
    <property type="project" value="InterPro"/>
</dbReference>
<feature type="transmembrane region" description="Helical" evidence="10">
    <location>
        <begin position="178"/>
        <end position="198"/>
    </location>
</feature>
<dbReference type="GO" id="GO:0017004">
    <property type="term" value="P:cytochrome complex assembly"/>
    <property type="evidence" value="ECO:0007669"/>
    <property type="project" value="UniProtKB-KW"/>
</dbReference>
<feature type="transmembrane region" description="Helical" evidence="10">
    <location>
        <begin position="491"/>
        <end position="511"/>
    </location>
</feature>
<feature type="domain" description="Cytochrome c assembly protein" evidence="11">
    <location>
        <begin position="89"/>
        <end position="296"/>
    </location>
</feature>
<dbReference type="OrthoDB" id="9761451at2"/>
<feature type="transmembrane region" description="Helical" evidence="10">
    <location>
        <begin position="6"/>
        <end position="26"/>
    </location>
</feature>
<dbReference type="PRINTS" id="PR01410">
    <property type="entry name" value="CCBIOGENESIS"/>
</dbReference>
<evidence type="ECO:0000256" key="6">
    <source>
        <dbReference type="ARBA" id="ARBA00022748"/>
    </source>
</evidence>
<comment type="caution">
    <text evidence="13">The sequence shown here is derived from an EMBL/GenBank/DDBJ whole genome shotgun (WGS) entry which is preliminary data.</text>
</comment>
<evidence type="ECO:0000256" key="1">
    <source>
        <dbReference type="ARBA" id="ARBA00004429"/>
    </source>
</evidence>
<dbReference type="EMBL" id="QGTT01000001">
    <property type="protein sequence ID" value="PWW16193.1"/>
    <property type="molecule type" value="Genomic_DNA"/>
</dbReference>
<dbReference type="InterPro" id="IPR003567">
    <property type="entry name" value="Cyt_c_biogenesis"/>
</dbReference>
<dbReference type="RefSeq" id="WP_110074931.1">
    <property type="nucleotide sequence ID" value="NZ_QGTT01000001.1"/>
</dbReference>
<feature type="transmembrane region" description="Helical" evidence="10">
    <location>
        <begin position="623"/>
        <end position="640"/>
    </location>
</feature>